<accession>A0AAD7K0A6</accession>
<dbReference type="AlphaFoldDB" id="A0AAD7K0A6"/>
<evidence type="ECO:0000313" key="2">
    <source>
        <dbReference type="Proteomes" id="UP001215280"/>
    </source>
</evidence>
<reference evidence="1" key="1">
    <citation type="submission" date="2023-03" db="EMBL/GenBank/DDBJ databases">
        <title>Massive genome expansion in bonnet fungi (Mycena s.s.) driven by repeated elements and novel gene families across ecological guilds.</title>
        <authorList>
            <consortium name="Lawrence Berkeley National Laboratory"/>
            <person name="Harder C.B."/>
            <person name="Miyauchi S."/>
            <person name="Viragh M."/>
            <person name="Kuo A."/>
            <person name="Thoen E."/>
            <person name="Andreopoulos B."/>
            <person name="Lu D."/>
            <person name="Skrede I."/>
            <person name="Drula E."/>
            <person name="Henrissat B."/>
            <person name="Morin E."/>
            <person name="Kohler A."/>
            <person name="Barry K."/>
            <person name="LaButti K."/>
            <person name="Morin E."/>
            <person name="Salamov A."/>
            <person name="Lipzen A."/>
            <person name="Mereny Z."/>
            <person name="Hegedus B."/>
            <person name="Baldrian P."/>
            <person name="Stursova M."/>
            <person name="Weitz H."/>
            <person name="Taylor A."/>
            <person name="Grigoriev I.V."/>
            <person name="Nagy L.G."/>
            <person name="Martin F."/>
            <person name="Kauserud H."/>
        </authorList>
    </citation>
    <scope>NUCLEOTIDE SEQUENCE</scope>
    <source>
        <strain evidence="1">CBHHK188m</strain>
    </source>
</reference>
<organism evidence="1 2">
    <name type="scientific">Mycena maculata</name>
    <dbReference type="NCBI Taxonomy" id="230809"/>
    <lineage>
        <taxon>Eukaryota</taxon>
        <taxon>Fungi</taxon>
        <taxon>Dikarya</taxon>
        <taxon>Basidiomycota</taxon>
        <taxon>Agaricomycotina</taxon>
        <taxon>Agaricomycetes</taxon>
        <taxon>Agaricomycetidae</taxon>
        <taxon>Agaricales</taxon>
        <taxon>Marasmiineae</taxon>
        <taxon>Mycenaceae</taxon>
        <taxon>Mycena</taxon>
    </lineage>
</organism>
<dbReference type="EMBL" id="JARJLG010000014">
    <property type="protein sequence ID" value="KAJ7775620.1"/>
    <property type="molecule type" value="Genomic_DNA"/>
</dbReference>
<name>A0AAD7K0A6_9AGAR</name>
<sequence length="130" mass="14293">MASGDLTSLLQSLARPTTSSPIPSAVLDTAPHLSRLSSPSTDPNLHETQKIHHANAADNCFEVVIDLLCAQPLDMPLPWSIWNGIIRDSHIEFSKLLTSTNSTYDHADKPIEFRGDFVLVKQHELVAILV</sequence>
<protein>
    <submittedName>
        <fullName evidence="1">Uncharacterized protein</fullName>
    </submittedName>
</protein>
<evidence type="ECO:0000313" key="1">
    <source>
        <dbReference type="EMBL" id="KAJ7775620.1"/>
    </source>
</evidence>
<keyword evidence="2" id="KW-1185">Reference proteome</keyword>
<proteinExistence type="predicted"/>
<comment type="caution">
    <text evidence="1">The sequence shown here is derived from an EMBL/GenBank/DDBJ whole genome shotgun (WGS) entry which is preliminary data.</text>
</comment>
<dbReference type="Proteomes" id="UP001215280">
    <property type="component" value="Unassembled WGS sequence"/>
</dbReference>
<gene>
    <name evidence="1" type="ORF">DFH07DRAFT_952014</name>
</gene>